<dbReference type="GO" id="GO:0003700">
    <property type="term" value="F:DNA-binding transcription factor activity"/>
    <property type="evidence" value="ECO:0007669"/>
    <property type="project" value="TreeGrafter"/>
</dbReference>
<evidence type="ECO:0000256" key="1">
    <source>
        <dbReference type="SAM" id="MobiDB-lite"/>
    </source>
</evidence>
<dbReference type="Pfam" id="PF02082">
    <property type="entry name" value="Rrf2"/>
    <property type="match status" value="1"/>
</dbReference>
<protein>
    <submittedName>
        <fullName evidence="2">Rrf2 family transcriptional regulator</fullName>
    </submittedName>
</protein>
<dbReference type="SUPFAM" id="SSF46785">
    <property type="entry name" value="Winged helix' DNA-binding domain"/>
    <property type="match status" value="1"/>
</dbReference>
<dbReference type="InterPro" id="IPR014290">
    <property type="entry name" value="SUF_FeS_clus_asmbl_reg"/>
</dbReference>
<proteinExistence type="predicted"/>
<dbReference type="EMBL" id="JPMI01000216">
    <property type="protein sequence ID" value="KFA90311.1"/>
    <property type="molecule type" value="Genomic_DNA"/>
</dbReference>
<dbReference type="GO" id="GO:0005829">
    <property type="term" value="C:cytosol"/>
    <property type="evidence" value="ECO:0007669"/>
    <property type="project" value="TreeGrafter"/>
</dbReference>
<evidence type="ECO:0000313" key="2">
    <source>
        <dbReference type="EMBL" id="KFA90311.1"/>
    </source>
</evidence>
<dbReference type="PANTHER" id="PTHR33221:SF2">
    <property type="entry name" value="TRANSCRIPTIONAL REGULATOR"/>
    <property type="match status" value="1"/>
</dbReference>
<dbReference type="AlphaFoldDB" id="A0A084SPC6"/>
<dbReference type="InterPro" id="IPR036390">
    <property type="entry name" value="WH_DNA-bd_sf"/>
</dbReference>
<name>A0A084SPC6_9BACT</name>
<reference evidence="2 3" key="1">
    <citation type="submission" date="2014-07" db="EMBL/GenBank/DDBJ databases">
        <title>Draft Genome Sequence of Gephyronic Acid Producer, Cystobacter violaceus Strain Cb vi76.</title>
        <authorList>
            <person name="Stevens D.C."/>
            <person name="Young J."/>
            <person name="Carmichael R."/>
            <person name="Tan J."/>
            <person name="Taylor R.E."/>
        </authorList>
    </citation>
    <scope>NUCLEOTIDE SEQUENCE [LARGE SCALE GENOMIC DNA]</scope>
    <source>
        <strain evidence="2 3">Cb vi76</strain>
    </source>
</reference>
<dbReference type="Gene3D" id="1.10.10.10">
    <property type="entry name" value="Winged helix-like DNA-binding domain superfamily/Winged helix DNA-binding domain"/>
    <property type="match status" value="1"/>
</dbReference>
<feature type="region of interest" description="Disordered" evidence="1">
    <location>
        <begin position="151"/>
        <end position="170"/>
    </location>
</feature>
<organism evidence="2 3">
    <name type="scientific">Archangium violaceum Cb vi76</name>
    <dbReference type="NCBI Taxonomy" id="1406225"/>
    <lineage>
        <taxon>Bacteria</taxon>
        <taxon>Pseudomonadati</taxon>
        <taxon>Myxococcota</taxon>
        <taxon>Myxococcia</taxon>
        <taxon>Myxococcales</taxon>
        <taxon>Cystobacterineae</taxon>
        <taxon>Archangiaceae</taxon>
        <taxon>Archangium</taxon>
    </lineage>
</organism>
<dbReference type="NCBIfam" id="TIGR00738">
    <property type="entry name" value="rrf2_super"/>
    <property type="match status" value="1"/>
</dbReference>
<dbReference type="PROSITE" id="PS01332">
    <property type="entry name" value="HTH_RRF2_1"/>
    <property type="match status" value="1"/>
</dbReference>
<dbReference type="Proteomes" id="UP000028547">
    <property type="component" value="Unassembled WGS sequence"/>
</dbReference>
<sequence>MLRMSKMTDYGIVLLTELARAGSETRTARELAAGTGVPLPSVSKVLKGLQGAGLLVSHRGASGGYGLSRPAEHIPLTEIISALEGPVSLTECGAQGGHAPTGTCELETVCRVRGHWRVINRTIQDALGRLTLADLCAPVPRLVGLGVPARPAAPAQNPNPIPTTAGGAHS</sequence>
<dbReference type="PANTHER" id="PTHR33221">
    <property type="entry name" value="WINGED HELIX-TURN-HELIX TRANSCRIPTIONAL REGULATOR, RRF2 FAMILY"/>
    <property type="match status" value="1"/>
</dbReference>
<gene>
    <name evidence="2" type="ORF">Q664_29290</name>
</gene>
<dbReference type="RefSeq" id="WP_043402785.1">
    <property type="nucleotide sequence ID" value="NZ_JPMI01000216.1"/>
</dbReference>
<dbReference type="InterPro" id="IPR036388">
    <property type="entry name" value="WH-like_DNA-bd_sf"/>
</dbReference>
<dbReference type="InterPro" id="IPR000944">
    <property type="entry name" value="Tscrpt_reg_Rrf2"/>
</dbReference>
<evidence type="ECO:0000313" key="3">
    <source>
        <dbReference type="Proteomes" id="UP000028547"/>
    </source>
</evidence>
<dbReference type="InterPro" id="IPR030489">
    <property type="entry name" value="TR_Rrf2-type_CS"/>
</dbReference>
<dbReference type="NCBIfam" id="TIGR02944">
    <property type="entry name" value="suf_reg_Xantho"/>
    <property type="match status" value="1"/>
</dbReference>
<comment type="caution">
    <text evidence="2">The sequence shown here is derived from an EMBL/GenBank/DDBJ whole genome shotgun (WGS) entry which is preliminary data.</text>
</comment>
<accession>A0A084SPC6</accession>
<dbReference type="PROSITE" id="PS51197">
    <property type="entry name" value="HTH_RRF2_2"/>
    <property type="match status" value="1"/>
</dbReference>